<organism evidence="2 3">
    <name type="scientific">Streptomyces spiralis</name>
    <dbReference type="NCBI Taxonomy" id="66376"/>
    <lineage>
        <taxon>Bacteria</taxon>
        <taxon>Bacillati</taxon>
        <taxon>Actinomycetota</taxon>
        <taxon>Actinomycetes</taxon>
        <taxon>Kitasatosporales</taxon>
        <taxon>Streptomycetaceae</taxon>
        <taxon>Streptomyces</taxon>
    </lineage>
</organism>
<evidence type="ECO:0000313" key="3">
    <source>
        <dbReference type="Proteomes" id="UP000641386"/>
    </source>
</evidence>
<evidence type="ECO:0000256" key="1">
    <source>
        <dbReference type="ARBA" id="ARBA00006739"/>
    </source>
</evidence>
<dbReference type="InterPro" id="IPR050256">
    <property type="entry name" value="Glycosyltransferase_2"/>
</dbReference>
<keyword evidence="2" id="KW-0808">Transferase</keyword>
<dbReference type="Gene3D" id="3.90.550.10">
    <property type="entry name" value="Spore Coat Polysaccharide Biosynthesis Protein SpsA, Chain A"/>
    <property type="match status" value="1"/>
</dbReference>
<comment type="caution">
    <text evidence="2">The sequence shown here is derived from an EMBL/GenBank/DDBJ whole genome shotgun (WGS) entry which is preliminary data.</text>
</comment>
<protein>
    <submittedName>
        <fullName evidence="2">Glycosyl transferase</fullName>
    </submittedName>
</protein>
<dbReference type="AlphaFoldDB" id="A0A919AKN1"/>
<gene>
    <name evidence="2" type="ORF">GCM10014715_81040</name>
</gene>
<reference evidence="2" key="2">
    <citation type="submission" date="2020-09" db="EMBL/GenBank/DDBJ databases">
        <authorList>
            <person name="Sun Q."/>
            <person name="Ohkuma M."/>
        </authorList>
    </citation>
    <scope>NUCLEOTIDE SEQUENCE</scope>
    <source>
        <strain evidence="2">JCM 3302</strain>
    </source>
</reference>
<dbReference type="GO" id="GO:0016740">
    <property type="term" value="F:transferase activity"/>
    <property type="evidence" value="ECO:0007669"/>
    <property type="project" value="UniProtKB-KW"/>
</dbReference>
<dbReference type="RefSeq" id="WP_189907758.1">
    <property type="nucleotide sequence ID" value="NZ_BNBC01000064.1"/>
</dbReference>
<comment type="similarity">
    <text evidence="1">Belongs to the glycosyltransferase 2 family.</text>
</comment>
<dbReference type="InterPro" id="IPR029044">
    <property type="entry name" value="Nucleotide-diphossugar_trans"/>
</dbReference>
<sequence>MTPTADVVLPCLEEARALPWALERIPPGWRAIVADHRSSAGSAWTAANRGATAGRDLRRGFGAARHAGLLPAEAEFVCVCDCYVSLDPPLLVGFADRIAAVDTDLVLGRRRPAARGAFPPHARAGNAALARMPRRRTGLYLRGLGAMRAARRRTLLGRNVEGRRSGCPLETVVSAADAGRRIVERGMRYRPRTGRSEVTDTWHAVHDMPAVLSAPAQADQSRTGAR</sequence>
<dbReference type="PANTHER" id="PTHR48090:SF7">
    <property type="entry name" value="RFBJ PROTEIN"/>
    <property type="match status" value="1"/>
</dbReference>
<dbReference type="PANTHER" id="PTHR48090">
    <property type="entry name" value="UNDECAPRENYL-PHOSPHATE 4-DEOXY-4-FORMAMIDO-L-ARABINOSE TRANSFERASE-RELATED"/>
    <property type="match status" value="1"/>
</dbReference>
<dbReference type="EMBL" id="BNBC01000064">
    <property type="protein sequence ID" value="GHF13289.1"/>
    <property type="molecule type" value="Genomic_DNA"/>
</dbReference>
<accession>A0A919AKN1</accession>
<proteinExistence type="inferred from homology"/>
<keyword evidence="3" id="KW-1185">Reference proteome</keyword>
<evidence type="ECO:0000313" key="2">
    <source>
        <dbReference type="EMBL" id="GHF13289.1"/>
    </source>
</evidence>
<name>A0A919AKN1_9ACTN</name>
<dbReference type="SUPFAM" id="SSF53448">
    <property type="entry name" value="Nucleotide-diphospho-sugar transferases"/>
    <property type="match status" value="1"/>
</dbReference>
<dbReference type="Proteomes" id="UP000641386">
    <property type="component" value="Unassembled WGS sequence"/>
</dbReference>
<reference evidence="2" key="1">
    <citation type="journal article" date="2014" name="Int. J. Syst. Evol. Microbiol.">
        <title>Complete genome sequence of Corynebacterium casei LMG S-19264T (=DSM 44701T), isolated from a smear-ripened cheese.</title>
        <authorList>
            <consortium name="US DOE Joint Genome Institute (JGI-PGF)"/>
            <person name="Walter F."/>
            <person name="Albersmeier A."/>
            <person name="Kalinowski J."/>
            <person name="Ruckert C."/>
        </authorList>
    </citation>
    <scope>NUCLEOTIDE SEQUENCE</scope>
    <source>
        <strain evidence="2">JCM 3302</strain>
    </source>
</reference>